<evidence type="ECO:0000256" key="6">
    <source>
        <dbReference type="ARBA" id="ARBA00022989"/>
    </source>
</evidence>
<evidence type="ECO:0000256" key="10">
    <source>
        <dbReference type="RuleBase" id="RU000488"/>
    </source>
</evidence>
<feature type="region of interest" description="Disordered" evidence="11">
    <location>
        <begin position="134"/>
        <end position="168"/>
    </location>
</feature>
<dbReference type="AlphaFoldDB" id="A0A7S4HIS7"/>
<gene>
    <name evidence="12" type="ORF">OAUR00152_LOCUS452</name>
</gene>
<evidence type="ECO:0008006" key="13">
    <source>
        <dbReference type="Google" id="ProtNLM"/>
    </source>
</evidence>
<keyword evidence="8 9" id="KW-0472">Membrane</keyword>
<feature type="repeat" description="Solcar" evidence="9">
    <location>
        <begin position="295"/>
        <end position="384"/>
    </location>
</feature>
<feature type="region of interest" description="Disordered" evidence="11">
    <location>
        <begin position="1"/>
        <end position="40"/>
    </location>
</feature>
<feature type="compositionally biased region" description="Polar residues" evidence="11">
    <location>
        <begin position="134"/>
        <end position="147"/>
    </location>
</feature>
<comment type="subcellular location">
    <subcellularLocation>
        <location evidence="1">Mitochondrion membrane</location>
        <topology evidence="1">Multi-pass membrane protein</topology>
    </subcellularLocation>
</comment>
<comment type="similarity">
    <text evidence="2 10">Belongs to the mitochondrial carrier (TC 2.A.29) family.</text>
</comment>
<organism evidence="12">
    <name type="scientific">Odontella aurita</name>
    <dbReference type="NCBI Taxonomy" id="265563"/>
    <lineage>
        <taxon>Eukaryota</taxon>
        <taxon>Sar</taxon>
        <taxon>Stramenopiles</taxon>
        <taxon>Ochrophyta</taxon>
        <taxon>Bacillariophyta</taxon>
        <taxon>Mediophyceae</taxon>
        <taxon>Biddulphiophycidae</taxon>
        <taxon>Eupodiscales</taxon>
        <taxon>Odontellaceae</taxon>
        <taxon>Odontella</taxon>
    </lineage>
</organism>
<evidence type="ECO:0000256" key="2">
    <source>
        <dbReference type="ARBA" id="ARBA00006375"/>
    </source>
</evidence>
<proteinExistence type="inferred from homology"/>
<reference evidence="12" key="1">
    <citation type="submission" date="2021-01" db="EMBL/GenBank/DDBJ databases">
        <authorList>
            <person name="Corre E."/>
            <person name="Pelletier E."/>
            <person name="Niang G."/>
            <person name="Scheremetjew M."/>
            <person name="Finn R."/>
            <person name="Kale V."/>
            <person name="Holt S."/>
            <person name="Cochrane G."/>
            <person name="Meng A."/>
            <person name="Brown T."/>
            <person name="Cohen L."/>
        </authorList>
    </citation>
    <scope>NUCLEOTIDE SEQUENCE</scope>
    <source>
        <strain evidence="12">Isolate 1302-5</strain>
    </source>
</reference>
<accession>A0A7S4HIS7</accession>
<evidence type="ECO:0000256" key="4">
    <source>
        <dbReference type="ARBA" id="ARBA00022692"/>
    </source>
</evidence>
<keyword evidence="3 10" id="KW-0813">Transport</keyword>
<evidence type="ECO:0000256" key="8">
    <source>
        <dbReference type="ARBA" id="ARBA00023136"/>
    </source>
</evidence>
<dbReference type="InterPro" id="IPR023395">
    <property type="entry name" value="MCP_dom_sf"/>
</dbReference>
<evidence type="ECO:0000256" key="5">
    <source>
        <dbReference type="ARBA" id="ARBA00022737"/>
    </source>
</evidence>
<evidence type="ECO:0000256" key="1">
    <source>
        <dbReference type="ARBA" id="ARBA00004225"/>
    </source>
</evidence>
<evidence type="ECO:0000256" key="3">
    <source>
        <dbReference type="ARBA" id="ARBA00022448"/>
    </source>
</evidence>
<name>A0A7S4HIS7_9STRA</name>
<dbReference type="SUPFAM" id="SSF103506">
    <property type="entry name" value="Mitochondrial carrier"/>
    <property type="match status" value="1"/>
</dbReference>
<dbReference type="GO" id="GO:0031966">
    <property type="term" value="C:mitochondrial membrane"/>
    <property type="evidence" value="ECO:0007669"/>
    <property type="project" value="UniProtKB-SubCell"/>
</dbReference>
<keyword evidence="5" id="KW-0677">Repeat</keyword>
<dbReference type="InterPro" id="IPR050567">
    <property type="entry name" value="Mitochondrial_Carrier"/>
</dbReference>
<dbReference type="Gene3D" id="1.50.40.10">
    <property type="entry name" value="Mitochondrial carrier domain"/>
    <property type="match status" value="2"/>
</dbReference>
<feature type="repeat" description="Solcar" evidence="9">
    <location>
        <begin position="42"/>
        <end position="123"/>
    </location>
</feature>
<dbReference type="Pfam" id="PF00153">
    <property type="entry name" value="Mito_carr"/>
    <property type="match status" value="3"/>
</dbReference>
<evidence type="ECO:0000256" key="9">
    <source>
        <dbReference type="PROSITE-ProRule" id="PRU00282"/>
    </source>
</evidence>
<feature type="repeat" description="Solcar" evidence="9">
    <location>
        <begin position="176"/>
        <end position="266"/>
    </location>
</feature>
<dbReference type="GO" id="GO:0022857">
    <property type="term" value="F:transmembrane transporter activity"/>
    <property type="evidence" value="ECO:0007669"/>
    <property type="project" value="TreeGrafter"/>
</dbReference>
<evidence type="ECO:0000313" key="12">
    <source>
        <dbReference type="EMBL" id="CAE2200383.1"/>
    </source>
</evidence>
<dbReference type="PRINTS" id="PR00926">
    <property type="entry name" value="MITOCARRIER"/>
</dbReference>
<dbReference type="PROSITE" id="PS50920">
    <property type="entry name" value="SOLCAR"/>
    <property type="match status" value="3"/>
</dbReference>
<evidence type="ECO:0000256" key="7">
    <source>
        <dbReference type="ARBA" id="ARBA00023128"/>
    </source>
</evidence>
<keyword evidence="4 9" id="KW-0812">Transmembrane</keyword>
<keyword evidence="7" id="KW-0496">Mitochondrion</keyword>
<evidence type="ECO:0000256" key="11">
    <source>
        <dbReference type="SAM" id="MobiDB-lite"/>
    </source>
</evidence>
<dbReference type="PANTHER" id="PTHR45624:SF10">
    <property type="entry name" value="SLC (SOLUTE CARRIER) HOMOLOG"/>
    <property type="match status" value="1"/>
</dbReference>
<keyword evidence="6" id="KW-1133">Transmembrane helix</keyword>
<dbReference type="InterPro" id="IPR002067">
    <property type="entry name" value="MCP"/>
</dbReference>
<protein>
    <recommendedName>
        <fullName evidence="13">Mitochondrial carrier protein</fullName>
    </recommendedName>
</protein>
<feature type="compositionally biased region" description="Basic and acidic residues" evidence="11">
    <location>
        <begin position="150"/>
        <end position="168"/>
    </location>
</feature>
<dbReference type="EMBL" id="HBKQ01000668">
    <property type="protein sequence ID" value="CAE2200383.1"/>
    <property type="molecule type" value="Transcribed_RNA"/>
</dbReference>
<sequence>MLKTDAVDDDVPASSSSEGRSQGPRRDDREGEAQEQADLPPATALQDLIAGGLSGSASVVVGHPFDTYKVRLQTSSASSGKAGASSKQFGGVMSLYRGMAAPLATAAVVNAMIFSAFGESSRYWDECMGKWGDQRQQGKNGTDQNGIHHSHSDFSEENAHMHSEGHLTHEEGITNTNLAKSLVCGSFAGFVQSLVICPMEHIKCRLQVQHGVGAADNLYRGPLDAVNKIVSGHGVRGLYRGWWCTTVREVPAFGLYFATYDNIKGRINRMFEKDKEDGNGSGEAGNRRGGTHHSHTWAASAVAGGISGSFTWAIIYPVDVIKSRIQTAPLDCEAPSKISMLGVGRDIVRENGWRYMFRGLGVTLARAFPVNGIIFPVYEFTLMKLTQAGIGGGNSARS</sequence>
<dbReference type="InterPro" id="IPR018108">
    <property type="entry name" value="MCP_transmembrane"/>
</dbReference>
<dbReference type="PANTHER" id="PTHR45624">
    <property type="entry name" value="MITOCHONDRIAL BASIC AMINO ACIDS TRANSPORTER-RELATED"/>
    <property type="match status" value="1"/>
</dbReference>